<accession>A0AA38UEZ6</accession>
<dbReference type="Proteomes" id="UP001163846">
    <property type="component" value="Unassembled WGS sequence"/>
</dbReference>
<evidence type="ECO:0000313" key="4">
    <source>
        <dbReference type="EMBL" id="KAJ3838650.1"/>
    </source>
</evidence>
<dbReference type="AlphaFoldDB" id="A0AA38UEZ6"/>
<evidence type="ECO:0000256" key="1">
    <source>
        <dbReference type="SAM" id="MobiDB-lite"/>
    </source>
</evidence>
<keyword evidence="3" id="KW-0732">Signal</keyword>
<feature type="signal peptide" evidence="3">
    <location>
        <begin position="1"/>
        <end position="25"/>
    </location>
</feature>
<evidence type="ECO:0000256" key="2">
    <source>
        <dbReference type="SAM" id="Phobius"/>
    </source>
</evidence>
<sequence length="189" mass="20230">MSLFILRPAVFLLATTCAYPSRAQAEAPLRDGMVFGPDSNGTCYEGSAQGPVIPCPTQVYPHLPKAVIAAIVVAVVFVIILLILLLLWRQQVRASTDDSASSLFDFVPATGRPLSATSNMSELRSHLEPPSSSRLSLRTMIGSQSVMNEKQMHDSESTSESHLGGTHGLEADLEGSSETLTASCWSPNL</sequence>
<dbReference type="EMBL" id="MU806171">
    <property type="protein sequence ID" value="KAJ3838650.1"/>
    <property type="molecule type" value="Genomic_DNA"/>
</dbReference>
<feature type="region of interest" description="Disordered" evidence="1">
    <location>
        <begin position="147"/>
        <end position="172"/>
    </location>
</feature>
<evidence type="ECO:0000313" key="5">
    <source>
        <dbReference type="Proteomes" id="UP001163846"/>
    </source>
</evidence>
<proteinExistence type="predicted"/>
<keyword evidence="2" id="KW-0472">Membrane</keyword>
<keyword evidence="2" id="KW-0812">Transmembrane</keyword>
<feature type="transmembrane region" description="Helical" evidence="2">
    <location>
        <begin position="66"/>
        <end position="88"/>
    </location>
</feature>
<feature type="chain" id="PRO_5041199774" evidence="3">
    <location>
        <begin position="26"/>
        <end position="189"/>
    </location>
</feature>
<keyword evidence="2" id="KW-1133">Transmembrane helix</keyword>
<comment type="caution">
    <text evidence="4">The sequence shown here is derived from an EMBL/GenBank/DDBJ whole genome shotgun (WGS) entry which is preliminary data.</text>
</comment>
<evidence type="ECO:0000256" key="3">
    <source>
        <dbReference type="SAM" id="SignalP"/>
    </source>
</evidence>
<keyword evidence="5" id="KW-1185">Reference proteome</keyword>
<reference evidence="4" key="1">
    <citation type="submission" date="2022-08" db="EMBL/GenBank/DDBJ databases">
        <authorList>
            <consortium name="DOE Joint Genome Institute"/>
            <person name="Min B."/>
            <person name="Riley R."/>
            <person name="Sierra-Patev S."/>
            <person name="Naranjo-Ortiz M."/>
            <person name="Looney B."/>
            <person name="Konkel Z."/>
            <person name="Slot J.C."/>
            <person name="Sakamoto Y."/>
            <person name="Steenwyk J.L."/>
            <person name="Rokas A."/>
            <person name="Carro J."/>
            <person name="Camarero S."/>
            <person name="Ferreira P."/>
            <person name="Molpeceres G."/>
            <person name="Ruiz-Duenas F.J."/>
            <person name="Serrano A."/>
            <person name="Henrissat B."/>
            <person name="Drula E."/>
            <person name="Hughes K.W."/>
            <person name="Mata J.L."/>
            <person name="Ishikawa N.K."/>
            <person name="Vargas-Isla R."/>
            <person name="Ushijima S."/>
            <person name="Smith C.A."/>
            <person name="Ahrendt S."/>
            <person name="Andreopoulos W."/>
            <person name="He G."/>
            <person name="Labutti K."/>
            <person name="Lipzen A."/>
            <person name="Ng V."/>
            <person name="Sandor L."/>
            <person name="Barry K."/>
            <person name="Martinez A.T."/>
            <person name="Xiao Y."/>
            <person name="Gibbons J.G."/>
            <person name="Terashima K."/>
            <person name="Hibbett D.S."/>
            <person name="Grigoriev I.V."/>
        </authorList>
    </citation>
    <scope>NUCLEOTIDE SEQUENCE</scope>
    <source>
        <strain evidence="4">TFB9207</strain>
    </source>
</reference>
<protein>
    <submittedName>
        <fullName evidence="4">Uncharacterized protein</fullName>
    </submittedName>
</protein>
<name>A0AA38UEZ6_9AGAR</name>
<gene>
    <name evidence="4" type="ORF">F5878DRAFT_710003</name>
</gene>
<organism evidence="4 5">
    <name type="scientific">Lentinula raphanica</name>
    <dbReference type="NCBI Taxonomy" id="153919"/>
    <lineage>
        <taxon>Eukaryota</taxon>
        <taxon>Fungi</taxon>
        <taxon>Dikarya</taxon>
        <taxon>Basidiomycota</taxon>
        <taxon>Agaricomycotina</taxon>
        <taxon>Agaricomycetes</taxon>
        <taxon>Agaricomycetidae</taxon>
        <taxon>Agaricales</taxon>
        <taxon>Marasmiineae</taxon>
        <taxon>Omphalotaceae</taxon>
        <taxon>Lentinula</taxon>
    </lineage>
</organism>